<sequence length="58" mass="6900">MVTDLVEERPIHYWRRRRFQDGMDLTEADTDCGITVPIEKASQIMEDVTCLRCRKSKR</sequence>
<proteinExistence type="predicted"/>
<gene>
    <name evidence="1" type="ORF">LCGC14_2429610</name>
</gene>
<dbReference type="EMBL" id="LAZR01037129">
    <property type="protein sequence ID" value="KKL23021.1"/>
    <property type="molecule type" value="Genomic_DNA"/>
</dbReference>
<organism evidence="1">
    <name type="scientific">marine sediment metagenome</name>
    <dbReference type="NCBI Taxonomy" id="412755"/>
    <lineage>
        <taxon>unclassified sequences</taxon>
        <taxon>metagenomes</taxon>
        <taxon>ecological metagenomes</taxon>
    </lineage>
</organism>
<comment type="caution">
    <text evidence="1">The sequence shown here is derived from an EMBL/GenBank/DDBJ whole genome shotgun (WGS) entry which is preliminary data.</text>
</comment>
<protein>
    <submittedName>
        <fullName evidence="1">Uncharacterized protein</fullName>
    </submittedName>
</protein>
<name>A0A0F9DZC1_9ZZZZ</name>
<accession>A0A0F9DZC1</accession>
<evidence type="ECO:0000313" key="1">
    <source>
        <dbReference type="EMBL" id="KKL23021.1"/>
    </source>
</evidence>
<dbReference type="AlphaFoldDB" id="A0A0F9DZC1"/>
<reference evidence="1" key="1">
    <citation type="journal article" date="2015" name="Nature">
        <title>Complex archaea that bridge the gap between prokaryotes and eukaryotes.</title>
        <authorList>
            <person name="Spang A."/>
            <person name="Saw J.H."/>
            <person name="Jorgensen S.L."/>
            <person name="Zaremba-Niedzwiedzka K."/>
            <person name="Martijn J."/>
            <person name="Lind A.E."/>
            <person name="van Eijk R."/>
            <person name="Schleper C."/>
            <person name="Guy L."/>
            <person name="Ettema T.J."/>
        </authorList>
    </citation>
    <scope>NUCLEOTIDE SEQUENCE</scope>
</reference>